<gene>
    <name evidence="1" type="ORF">AVEN_33212_1</name>
</gene>
<name>A0A4Y2SAT9_ARAVE</name>
<comment type="caution">
    <text evidence="1">The sequence shown here is derived from an EMBL/GenBank/DDBJ whole genome shotgun (WGS) entry which is preliminary data.</text>
</comment>
<dbReference type="EMBL" id="BGPR01020451">
    <property type="protein sequence ID" value="GBN84696.1"/>
    <property type="molecule type" value="Genomic_DNA"/>
</dbReference>
<keyword evidence="2" id="KW-1185">Reference proteome</keyword>
<accession>A0A4Y2SAT9</accession>
<dbReference type="AlphaFoldDB" id="A0A4Y2SAT9"/>
<dbReference type="Proteomes" id="UP000499080">
    <property type="component" value="Unassembled WGS sequence"/>
</dbReference>
<sequence>MLCNTMNKKEALRSSPKERQRVLYQPSVFTPGGRRAAHFTIELSYRIPTRQTQQIRWTSYRRFTSVTRRRTGTYCTDRVDLQHHSLAHLKTRKG</sequence>
<evidence type="ECO:0000313" key="1">
    <source>
        <dbReference type="EMBL" id="GBN84696.1"/>
    </source>
</evidence>
<protein>
    <submittedName>
        <fullName evidence="1">Uncharacterized protein</fullName>
    </submittedName>
</protein>
<proteinExistence type="predicted"/>
<evidence type="ECO:0000313" key="2">
    <source>
        <dbReference type="Proteomes" id="UP000499080"/>
    </source>
</evidence>
<reference evidence="1 2" key="1">
    <citation type="journal article" date="2019" name="Sci. Rep.">
        <title>Orb-weaving spider Araneus ventricosus genome elucidates the spidroin gene catalogue.</title>
        <authorList>
            <person name="Kono N."/>
            <person name="Nakamura H."/>
            <person name="Ohtoshi R."/>
            <person name="Moran D.A.P."/>
            <person name="Shinohara A."/>
            <person name="Yoshida Y."/>
            <person name="Fujiwara M."/>
            <person name="Mori M."/>
            <person name="Tomita M."/>
            <person name="Arakawa K."/>
        </authorList>
    </citation>
    <scope>NUCLEOTIDE SEQUENCE [LARGE SCALE GENOMIC DNA]</scope>
</reference>
<organism evidence="1 2">
    <name type="scientific">Araneus ventricosus</name>
    <name type="common">Orbweaver spider</name>
    <name type="synonym">Epeira ventricosa</name>
    <dbReference type="NCBI Taxonomy" id="182803"/>
    <lineage>
        <taxon>Eukaryota</taxon>
        <taxon>Metazoa</taxon>
        <taxon>Ecdysozoa</taxon>
        <taxon>Arthropoda</taxon>
        <taxon>Chelicerata</taxon>
        <taxon>Arachnida</taxon>
        <taxon>Araneae</taxon>
        <taxon>Araneomorphae</taxon>
        <taxon>Entelegynae</taxon>
        <taxon>Araneoidea</taxon>
        <taxon>Araneidae</taxon>
        <taxon>Araneus</taxon>
    </lineage>
</organism>